<gene>
    <name evidence="1" type="ORF">SVUK_LOCUS20200</name>
</gene>
<sequence>MDTEDLFNLLKDKQPLYRDLFDRISAPEAEGLQELYAAYSKSISVPLVIAAVIRFDMPLCDQAVNVLHEVLPRHELIDVFPTVMPEGMDNGLIYVEQDGEEPFRYSHFVAKVSSY</sequence>
<keyword evidence="2" id="KW-1185">Reference proteome</keyword>
<protein>
    <submittedName>
        <fullName evidence="1">Uncharacterized protein</fullName>
    </submittedName>
</protein>
<evidence type="ECO:0000313" key="1">
    <source>
        <dbReference type="EMBL" id="VDM85202.1"/>
    </source>
</evidence>
<evidence type="ECO:0000313" key="2">
    <source>
        <dbReference type="Proteomes" id="UP000270094"/>
    </source>
</evidence>
<proteinExistence type="predicted"/>
<organism evidence="1 2">
    <name type="scientific">Strongylus vulgaris</name>
    <name type="common">Blood worm</name>
    <dbReference type="NCBI Taxonomy" id="40348"/>
    <lineage>
        <taxon>Eukaryota</taxon>
        <taxon>Metazoa</taxon>
        <taxon>Ecdysozoa</taxon>
        <taxon>Nematoda</taxon>
        <taxon>Chromadorea</taxon>
        <taxon>Rhabditida</taxon>
        <taxon>Rhabditina</taxon>
        <taxon>Rhabditomorpha</taxon>
        <taxon>Strongyloidea</taxon>
        <taxon>Strongylidae</taxon>
        <taxon>Strongylus</taxon>
    </lineage>
</organism>
<dbReference type="OrthoDB" id="421075at2759"/>
<reference evidence="1 2" key="1">
    <citation type="submission" date="2018-11" db="EMBL/GenBank/DDBJ databases">
        <authorList>
            <consortium name="Pathogen Informatics"/>
        </authorList>
    </citation>
    <scope>NUCLEOTIDE SEQUENCE [LARGE SCALE GENOMIC DNA]</scope>
</reference>
<name>A0A3P7M1I8_STRVU</name>
<accession>A0A3P7M1I8</accession>
<dbReference type="EMBL" id="UYYB01137315">
    <property type="protein sequence ID" value="VDM85202.1"/>
    <property type="molecule type" value="Genomic_DNA"/>
</dbReference>
<dbReference type="Proteomes" id="UP000270094">
    <property type="component" value="Unassembled WGS sequence"/>
</dbReference>
<dbReference type="AlphaFoldDB" id="A0A3P7M1I8"/>